<accession>A0A5P9PA18</accession>
<feature type="region of interest" description="Disordered" evidence="1">
    <location>
        <begin position="32"/>
        <end position="64"/>
    </location>
</feature>
<evidence type="ECO:0000313" key="3">
    <source>
        <dbReference type="Proteomes" id="UP000326170"/>
    </source>
</evidence>
<reference evidence="2 3" key="1">
    <citation type="journal article" date="2007" name="Int. J. Syst. Evol. Microbiol.">
        <title>Natronorubrum sulfidifaciens sp. nov., an extremely haloalkaliphilic archaeon isolated from Aiding salt lake in Xin-Jiang, China.</title>
        <authorList>
            <person name="Cui H.L."/>
            <person name="Tohty D."/>
            <person name="Liu H.C."/>
            <person name="Liu S.J."/>
            <person name="Oren A."/>
            <person name="Zhou P.J."/>
        </authorList>
    </citation>
    <scope>NUCLEOTIDE SEQUENCE [LARGE SCALE GENOMIC DNA]</scope>
    <source>
        <strain evidence="2 3">7-3</strain>
        <plasmid evidence="2">unnamed3</plasmid>
    </source>
</reference>
<evidence type="ECO:0000256" key="1">
    <source>
        <dbReference type="SAM" id="MobiDB-lite"/>
    </source>
</evidence>
<dbReference type="EMBL" id="CP045491">
    <property type="protein sequence ID" value="QFU84952.1"/>
    <property type="molecule type" value="Genomic_DNA"/>
</dbReference>
<feature type="compositionally biased region" description="Low complexity" evidence="1">
    <location>
        <begin position="42"/>
        <end position="54"/>
    </location>
</feature>
<keyword evidence="2" id="KW-0614">Plasmid</keyword>
<protein>
    <submittedName>
        <fullName evidence="2">Uncharacterized protein</fullName>
    </submittedName>
</protein>
<dbReference type="KEGG" id="nas:GCU68_20750"/>
<dbReference type="RefSeq" id="WP_152944509.1">
    <property type="nucleotide sequence ID" value="NZ_CP045491.1"/>
</dbReference>
<gene>
    <name evidence="2" type="ORF">GCU68_20750</name>
</gene>
<organism evidence="2 3">
    <name type="scientific">Natronorubrum aibiense</name>
    <dbReference type="NCBI Taxonomy" id="348826"/>
    <lineage>
        <taxon>Archaea</taxon>
        <taxon>Methanobacteriati</taxon>
        <taxon>Methanobacteriota</taxon>
        <taxon>Stenosarchaea group</taxon>
        <taxon>Halobacteria</taxon>
        <taxon>Halobacteriales</taxon>
        <taxon>Natrialbaceae</taxon>
        <taxon>Natronorubrum</taxon>
    </lineage>
</organism>
<name>A0A5P9PA18_9EURY</name>
<dbReference type="AlphaFoldDB" id="A0A5P9PA18"/>
<dbReference type="Proteomes" id="UP000326170">
    <property type="component" value="Plasmid unnamed3"/>
</dbReference>
<evidence type="ECO:0000313" key="2">
    <source>
        <dbReference type="EMBL" id="QFU84952.1"/>
    </source>
</evidence>
<geneLocation type="plasmid" evidence="2 3">
    <name>unnamed3</name>
</geneLocation>
<sequence length="111" mass="12212">MVILPEDASPQLYVESETAPLLDNLERLLKASQESLQEDTDTSTATDQDQQTADDTPELDPDGDGVAVFVDQFLVADTEGSVPKKDLYQVYVAWAERLTSTTPTMFGLDEN</sequence>
<dbReference type="GeneID" id="42303491"/>
<keyword evidence="3" id="KW-1185">Reference proteome</keyword>
<proteinExistence type="predicted"/>